<evidence type="ECO:0000313" key="4">
    <source>
        <dbReference type="EMBL" id="WYF45634.1"/>
    </source>
</evidence>
<feature type="chain" id="PRO_5044008621" evidence="2">
    <location>
        <begin position="21"/>
        <end position="240"/>
    </location>
</feature>
<feature type="compositionally biased region" description="Low complexity" evidence="1">
    <location>
        <begin position="126"/>
        <end position="141"/>
    </location>
</feature>
<evidence type="ECO:0000256" key="1">
    <source>
        <dbReference type="SAM" id="MobiDB-lite"/>
    </source>
</evidence>
<dbReference type="SUPFAM" id="SSF47090">
    <property type="entry name" value="PGBD-like"/>
    <property type="match status" value="1"/>
</dbReference>
<feature type="region of interest" description="Disordered" evidence="1">
    <location>
        <begin position="126"/>
        <end position="148"/>
    </location>
</feature>
<dbReference type="RefSeq" id="WP_339096933.1">
    <property type="nucleotide sequence ID" value="NZ_CP149782.1"/>
</dbReference>
<evidence type="ECO:0000259" key="3">
    <source>
        <dbReference type="Pfam" id="PF01471"/>
    </source>
</evidence>
<dbReference type="Pfam" id="PF01471">
    <property type="entry name" value="PG_binding_1"/>
    <property type="match status" value="1"/>
</dbReference>
<proteinExistence type="predicted"/>
<accession>A0AAU6Q4S6</accession>
<protein>
    <submittedName>
        <fullName evidence="4">Peptidoglycan-binding domain-containing protein</fullName>
    </submittedName>
</protein>
<dbReference type="InterPro" id="IPR036365">
    <property type="entry name" value="PGBD-like_sf"/>
</dbReference>
<evidence type="ECO:0000256" key="2">
    <source>
        <dbReference type="SAM" id="SignalP"/>
    </source>
</evidence>
<reference evidence="4" key="1">
    <citation type="submission" date="2024-03" db="EMBL/GenBank/DDBJ databases">
        <title>Deinococcus weizhi sp. nov., isolated from human skin.</title>
        <authorList>
            <person name="Wei Z."/>
            <person name="Tian F."/>
            <person name="Yang C."/>
            <person name="Xin L.T."/>
            <person name="Wen Z.J."/>
            <person name="Lan K.C."/>
            <person name="Yu L."/>
            <person name="Zhe W."/>
            <person name="Dan F.D."/>
            <person name="Jun W."/>
            <person name="Rui Z."/>
            <person name="Yong X.J."/>
            <person name="Ting Y."/>
            <person name="Wei X."/>
            <person name="Xu Z.G."/>
            <person name="Xin Z."/>
            <person name="Dong F.G."/>
            <person name="Ni X.M."/>
            <person name="Zheng M.G."/>
            <person name="Chun Y."/>
            <person name="Qian W.X."/>
        </authorList>
    </citation>
    <scope>NUCLEOTIDE SEQUENCE</scope>
    <source>
        <strain evidence="4">VB142</strain>
    </source>
</reference>
<dbReference type="EMBL" id="CP149782">
    <property type="protein sequence ID" value="WYF45634.1"/>
    <property type="molecule type" value="Genomic_DNA"/>
</dbReference>
<dbReference type="InterPro" id="IPR036366">
    <property type="entry name" value="PGBDSf"/>
</dbReference>
<dbReference type="AlphaFoldDB" id="A0AAU6Q4S6"/>
<name>A0AAU6Q4S6_9DEIO</name>
<dbReference type="InterPro" id="IPR002477">
    <property type="entry name" value="Peptidoglycan-bd-like"/>
</dbReference>
<feature type="signal peptide" evidence="2">
    <location>
        <begin position="1"/>
        <end position="20"/>
    </location>
</feature>
<keyword evidence="2" id="KW-0732">Signal</keyword>
<dbReference type="Gene3D" id="1.10.101.10">
    <property type="entry name" value="PGBD-like superfamily/PGBD"/>
    <property type="match status" value="1"/>
</dbReference>
<organism evidence="4">
    <name type="scientific">Deinococcus sp. VB142</name>
    <dbReference type="NCBI Taxonomy" id="3112952"/>
    <lineage>
        <taxon>Bacteria</taxon>
        <taxon>Thermotogati</taxon>
        <taxon>Deinococcota</taxon>
        <taxon>Deinococci</taxon>
        <taxon>Deinococcales</taxon>
        <taxon>Deinococcaceae</taxon>
        <taxon>Deinococcus</taxon>
    </lineage>
</organism>
<gene>
    <name evidence="4" type="ORF">WDJ50_05835</name>
</gene>
<feature type="domain" description="Peptidoglycan binding-like" evidence="3">
    <location>
        <begin position="162"/>
        <end position="219"/>
    </location>
</feature>
<sequence>MKLFALMLATSLTLAGTALGATSQRDTDATANAAALAVDGLLSVCPPSVRQASASARCVTADGDLTATRKALTAKLKLYGAWRADTDGQRVYNWVVTPSGYVNIGVVKADTGSLLILTPSQTQAAQAQSTPAQAAQTTPAKPASPLPPFQRTLRLTNPRMHGEDVRLLQLRLMEVSRVDPGKGGDGWYGPVTTANVMVFQSANGLPATGVVNTTTWNTLFSKGAKYFDAQAAQRLAGSLK</sequence>